<keyword evidence="1" id="KW-0175">Coiled coil</keyword>
<evidence type="ECO:0000256" key="1">
    <source>
        <dbReference type="SAM" id="Coils"/>
    </source>
</evidence>
<evidence type="ECO:0000256" key="2">
    <source>
        <dbReference type="SAM" id="MobiDB-lite"/>
    </source>
</evidence>
<gene>
    <name evidence="3" type="ORF">J4Q44_G00094340</name>
</gene>
<name>A0AAN8M397_9TELE</name>
<dbReference type="AlphaFoldDB" id="A0AAN8M397"/>
<accession>A0AAN8M397</accession>
<proteinExistence type="predicted"/>
<feature type="compositionally biased region" description="Polar residues" evidence="2">
    <location>
        <begin position="16"/>
        <end position="30"/>
    </location>
</feature>
<comment type="caution">
    <text evidence="3">The sequence shown here is derived from an EMBL/GenBank/DDBJ whole genome shotgun (WGS) entry which is preliminary data.</text>
</comment>
<protein>
    <submittedName>
        <fullName evidence="3">Uncharacterized protein</fullName>
    </submittedName>
</protein>
<organism evidence="3 4">
    <name type="scientific">Coregonus suidteri</name>
    <dbReference type="NCBI Taxonomy" id="861788"/>
    <lineage>
        <taxon>Eukaryota</taxon>
        <taxon>Metazoa</taxon>
        <taxon>Chordata</taxon>
        <taxon>Craniata</taxon>
        <taxon>Vertebrata</taxon>
        <taxon>Euteleostomi</taxon>
        <taxon>Actinopterygii</taxon>
        <taxon>Neopterygii</taxon>
        <taxon>Teleostei</taxon>
        <taxon>Protacanthopterygii</taxon>
        <taxon>Salmoniformes</taxon>
        <taxon>Salmonidae</taxon>
        <taxon>Coregoninae</taxon>
        <taxon>Coregonus</taxon>
    </lineage>
</organism>
<sequence length="111" mass="12997">MRSSLTSSHAEDSLTMPCSTTSSESESLNPGFSLMLPELELEVEMARTKALAAYQQQAVCVTRLVREVKTLREQLELQRREVDNLNNELDKERERRHRVEQQFLEYKLRKK</sequence>
<evidence type="ECO:0000313" key="3">
    <source>
        <dbReference type="EMBL" id="KAK6320327.1"/>
    </source>
</evidence>
<dbReference type="EMBL" id="JAGTTL010000007">
    <property type="protein sequence ID" value="KAK6320327.1"/>
    <property type="molecule type" value="Genomic_DNA"/>
</dbReference>
<evidence type="ECO:0000313" key="4">
    <source>
        <dbReference type="Proteomes" id="UP001356427"/>
    </source>
</evidence>
<reference evidence="3 4" key="1">
    <citation type="submission" date="2021-04" db="EMBL/GenBank/DDBJ databases">
        <authorList>
            <person name="De Guttry C."/>
            <person name="Zahm M."/>
            <person name="Klopp C."/>
            <person name="Cabau C."/>
            <person name="Louis A."/>
            <person name="Berthelot C."/>
            <person name="Parey E."/>
            <person name="Roest Crollius H."/>
            <person name="Montfort J."/>
            <person name="Robinson-Rechavi M."/>
            <person name="Bucao C."/>
            <person name="Bouchez O."/>
            <person name="Gislard M."/>
            <person name="Lluch J."/>
            <person name="Milhes M."/>
            <person name="Lampietro C."/>
            <person name="Lopez Roques C."/>
            <person name="Donnadieu C."/>
            <person name="Braasch I."/>
            <person name="Desvignes T."/>
            <person name="Postlethwait J."/>
            <person name="Bobe J."/>
            <person name="Wedekind C."/>
            <person name="Guiguen Y."/>
        </authorList>
    </citation>
    <scope>NUCLEOTIDE SEQUENCE [LARGE SCALE GENOMIC DNA]</scope>
    <source>
        <strain evidence="3">Cs_M1</strain>
        <tissue evidence="3">Blood</tissue>
    </source>
</reference>
<feature type="coiled-coil region" evidence="1">
    <location>
        <begin position="61"/>
        <end position="102"/>
    </location>
</feature>
<feature type="region of interest" description="Disordered" evidence="2">
    <location>
        <begin position="1"/>
        <end position="30"/>
    </location>
</feature>
<dbReference type="Proteomes" id="UP001356427">
    <property type="component" value="Unassembled WGS sequence"/>
</dbReference>
<keyword evidence="4" id="KW-1185">Reference proteome</keyword>